<dbReference type="RefSeq" id="XP_001583646.1">
    <property type="nucleotide sequence ID" value="XM_001583596.1"/>
</dbReference>
<evidence type="ECO:0000256" key="1">
    <source>
        <dbReference type="ARBA" id="ARBA00004123"/>
    </source>
</evidence>
<dbReference type="EMBL" id="DS113182">
    <property type="protein sequence ID" value="EAY22660.1"/>
    <property type="molecule type" value="Genomic_DNA"/>
</dbReference>
<evidence type="ECO:0000256" key="4">
    <source>
        <dbReference type="ARBA" id="ARBA00014872"/>
    </source>
</evidence>
<dbReference type="STRING" id="5722.A2DA12"/>
<dbReference type="Pfam" id="PF10155">
    <property type="entry name" value="CNOT11"/>
    <property type="match status" value="1"/>
</dbReference>
<reference evidence="10" key="2">
    <citation type="journal article" date="2007" name="Science">
        <title>Draft genome sequence of the sexually transmitted pathogen Trichomonas vaginalis.</title>
        <authorList>
            <person name="Carlton J.M."/>
            <person name="Hirt R.P."/>
            <person name="Silva J.C."/>
            <person name="Delcher A.L."/>
            <person name="Schatz M."/>
            <person name="Zhao Q."/>
            <person name="Wortman J.R."/>
            <person name="Bidwell S.L."/>
            <person name="Alsmark U.C.M."/>
            <person name="Besteiro S."/>
            <person name="Sicheritz-Ponten T."/>
            <person name="Noel C.J."/>
            <person name="Dacks J.B."/>
            <person name="Foster P.G."/>
            <person name="Simillion C."/>
            <person name="Van de Peer Y."/>
            <person name="Miranda-Saavedra D."/>
            <person name="Barton G.J."/>
            <person name="Westrop G.D."/>
            <person name="Mueller S."/>
            <person name="Dessi D."/>
            <person name="Fiori P.L."/>
            <person name="Ren Q."/>
            <person name="Paulsen I."/>
            <person name="Zhang H."/>
            <person name="Bastida-Corcuera F.D."/>
            <person name="Simoes-Barbosa A."/>
            <person name="Brown M.T."/>
            <person name="Hayes R.D."/>
            <person name="Mukherjee M."/>
            <person name="Okumura C.Y."/>
            <person name="Schneider R."/>
            <person name="Smith A.J."/>
            <person name="Vanacova S."/>
            <person name="Villalvazo M."/>
            <person name="Haas B.J."/>
            <person name="Pertea M."/>
            <person name="Feldblyum T.V."/>
            <person name="Utterback T.R."/>
            <person name="Shu C.L."/>
            <person name="Osoegawa K."/>
            <person name="de Jong P.J."/>
            <person name="Hrdy I."/>
            <person name="Horvathova L."/>
            <person name="Zubacova Z."/>
            <person name="Dolezal P."/>
            <person name="Malik S.B."/>
            <person name="Logsdon J.M. Jr."/>
            <person name="Henze K."/>
            <person name="Gupta A."/>
            <person name="Wang C.C."/>
            <person name="Dunne R.L."/>
            <person name="Upcroft J.A."/>
            <person name="Upcroft P."/>
            <person name="White O."/>
            <person name="Salzberg S.L."/>
            <person name="Tang P."/>
            <person name="Chiu C.-H."/>
            <person name="Lee Y.-S."/>
            <person name="Embley T.M."/>
            <person name="Coombs G.H."/>
            <person name="Mottram J.C."/>
            <person name="Tachezy J."/>
            <person name="Fraser-Liggett C.M."/>
            <person name="Johnson P.J."/>
        </authorList>
    </citation>
    <scope>NUCLEOTIDE SEQUENCE [LARGE SCALE GENOMIC DNA]</scope>
    <source>
        <strain evidence="10">G3</strain>
    </source>
</reference>
<dbReference type="InParanoid" id="A2DA12"/>
<dbReference type="GO" id="GO:0030014">
    <property type="term" value="C:CCR4-NOT complex"/>
    <property type="evidence" value="ECO:0000318"/>
    <property type="project" value="GO_Central"/>
</dbReference>
<proteinExistence type="inferred from homology"/>
<dbReference type="VEuPathDB" id="TrichDB:TVAGG3_0265860"/>
<dbReference type="GO" id="GO:0005737">
    <property type="term" value="C:cytoplasm"/>
    <property type="evidence" value="ECO:0007669"/>
    <property type="project" value="UniProtKB-SubCell"/>
</dbReference>
<evidence type="ECO:0000256" key="9">
    <source>
        <dbReference type="ARBA" id="ARBA00023242"/>
    </source>
</evidence>
<keyword evidence="8" id="KW-0804">Transcription</keyword>
<protein>
    <recommendedName>
        <fullName evidence="4">CCR4-NOT transcription complex subunit 11</fullName>
    </recommendedName>
</protein>
<evidence type="ECO:0000256" key="2">
    <source>
        <dbReference type="ARBA" id="ARBA00004496"/>
    </source>
</evidence>
<dbReference type="AlphaFoldDB" id="A2DA12"/>
<accession>A2DA12</accession>
<keyword evidence="11" id="KW-1185">Reference proteome</keyword>
<dbReference type="KEGG" id="tva:5468218"/>
<evidence type="ECO:0000256" key="8">
    <source>
        <dbReference type="ARBA" id="ARBA00023163"/>
    </source>
</evidence>
<dbReference type="eggNOG" id="KOG4508">
    <property type="taxonomic scope" value="Eukaryota"/>
</dbReference>
<evidence type="ECO:0000256" key="6">
    <source>
        <dbReference type="ARBA" id="ARBA00023015"/>
    </source>
</evidence>
<keyword evidence="9" id="KW-0539">Nucleus</keyword>
<evidence type="ECO:0000256" key="3">
    <source>
        <dbReference type="ARBA" id="ARBA00008030"/>
    </source>
</evidence>
<evidence type="ECO:0000256" key="7">
    <source>
        <dbReference type="ARBA" id="ARBA00023158"/>
    </source>
</evidence>
<comment type="similarity">
    <text evidence="3">Belongs to the CNOT11 family.</text>
</comment>
<keyword evidence="6" id="KW-0805">Transcription regulation</keyword>
<dbReference type="PANTHER" id="PTHR15975:SF0">
    <property type="entry name" value="CCR4-NOT TRANSCRIPTION COMPLEX SUBUNIT 11"/>
    <property type="match status" value="1"/>
</dbReference>
<keyword evidence="5" id="KW-0963">Cytoplasm</keyword>
<evidence type="ECO:0000256" key="5">
    <source>
        <dbReference type="ARBA" id="ARBA00022490"/>
    </source>
</evidence>
<dbReference type="GO" id="GO:0031047">
    <property type="term" value="P:regulatory ncRNA-mediated gene silencing"/>
    <property type="evidence" value="ECO:0007669"/>
    <property type="project" value="UniProtKB-KW"/>
</dbReference>
<dbReference type="PANTHER" id="PTHR15975">
    <property type="entry name" value="CCR4-NOT TRANSCRIPTION COMPLEX SUBUNIT 11"/>
    <property type="match status" value="1"/>
</dbReference>
<organism evidence="10 11">
    <name type="scientific">Trichomonas vaginalis (strain ATCC PRA-98 / G3)</name>
    <dbReference type="NCBI Taxonomy" id="412133"/>
    <lineage>
        <taxon>Eukaryota</taxon>
        <taxon>Metamonada</taxon>
        <taxon>Parabasalia</taxon>
        <taxon>Trichomonadida</taxon>
        <taxon>Trichomonadidae</taxon>
        <taxon>Trichomonas</taxon>
    </lineage>
</organism>
<dbReference type="SMR" id="A2DA12"/>
<sequence>MLSDEDAKFLIALISEKDETLTSLYKRFIDKFDFKKQIQSINILTYFLADCILEHTQQFVSFWIIYQYYYNPDINQHPYKALFSLLIELHQTKQGSSSQQMYSTLTQLISGADISILGEYTINRVFGNSFPFYPANNVDILHSKTLNVRCSPLISEPNQGETEILSLNEVLEQLITCPAYVSEFEPPTIHTPPDVFPITDNEVNQLFISSLNVPPLLFDESHSAESIKAGRELLVDSISRALTQREIQTLNSLVFSDNSIISEEDTNEQNFDKIAENNPEIAILIIKALPNERQRLSEYLSNAPKGPDIVTTVKMFVLENFAPPNFIRSYITSTMTAIRSVKDNGSAVRICRPFCEVMIDMINAGVKIDGSLIINLTSICDDMRKFNIKEASALQSLLSADYL</sequence>
<dbReference type="GO" id="GO:0005634">
    <property type="term" value="C:nucleus"/>
    <property type="evidence" value="ECO:0007669"/>
    <property type="project" value="UniProtKB-SubCell"/>
</dbReference>
<gene>
    <name evidence="10" type="ORF">TVAG_475880</name>
</gene>
<dbReference type="VEuPathDB" id="TrichDB:TVAG_475880"/>
<reference evidence="10" key="1">
    <citation type="submission" date="2006-10" db="EMBL/GenBank/DDBJ databases">
        <authorList>
            <person name="Amadeo P."/>
            <person name="Zhao Q."/>
            <person name="Wortman J."/>
            <person name="Fraser-Liggett C."/>
            <person name="Carlton J."/>
        </authorList>
    </citation>
    <scope>NUCLEOTIDE SEQUENCE</scope>
    <source>
        <strain evidence="10">G3</strain>
    </source>
</reference>
<dbReference type="InterPro" id="IPR019312">
    <property type="entry name" value="CNOT11"/>
</dbReference>
<comment type="subcellular location">
    <subcellularLocation>
        <location evidence="2">Cytoplasm</location>
    </subcellularLocation>
    <subcellularLocation>
        <location evidence="1">Nucleus</location>
    </subcellularLocation>
</comment>
<keyword evidence="7" id="KW-0943">RNA-mediated gene silencing</keyword>
<evidence type="ECO:0000313" key="10">
    <source>
        <dbReference type="EMBL" id="EAY22660.1"/>
    </source>
</evidence>
<evidence type="ECO:0000313" key="11">
    <source>
        <dbReference type="Proteomes" id="UP000001542"/>
    </source>
</evidence>
<dbReference type="Proteomes" id="UP000001542">
    <property type="component" value="Unassembled WGS sequence"/>
</dbReference>
<name>A2DA12_TRIV3</name>